<feature type="region of interest" description="Disordered" evidence="8">
    <location>
        <begin position="1"/>
        <end position="24"/>
    </location>
</feature>
<dbReference type="OrthoDB" id="191995at2759"/>
<dbReference type="CTD" id="200205"/>
<evidence type="ECO:0000259" key="9">
    <source>
        <dbReference type="Pfam" id="PF25455"/>
    </source>
</evidence>
<dbReference type="Proteomes" id="UP000695026">
    <property type="component" value="Unplaced"/>
</dbReference>
<dbReference type="InterPro" id="IPR057460">
    <property type="entry name" value="CAF17_C"/>
</dbReference>
<dbReference type="GO" id="GO:0006783">
    <property type="term" value="P:heme biosynthetic process"/>
    <property type="evidence" value="ECO:0007669"/>
    <property type="project" value="UniProtKB-KW"/>
</dbReference>
<dbReference type="NCBIfam" id="TIGR03317">
    <property type="entry name" value="ygfZ_signature"/>
    <property type="match status" value="1"/>
</dbReference>
<keyword evidence="2" id="KW-0809">Transit peptide</keyword>
<evidence type="ECO:0000256" key="3">
    <source>
        <dbReference type="ARBA" id="ARBA00023128"/>
    </source>
</evidence>
<evidence type="ECO:0000256" key="1">
    <source>
        <dbReference type="ARBA" id="ARBA00004173"/>
    </source>
</evidence>
<feature type="domain" description="CAF17 C-terminal" evidence="9">
    <location>
        <begin position="324"/>
        <end position="401"/>
    </location>
</feature>
<evidence type="ECO:0000256" key="7">
    <source>
        <dbReference type="ARBA" id="ARBA00093625"/>
    </source>
</evidence>
<dbReference type="InterPro" id="IPR017703">
    <property type="entry name" value="YgfZ/GCV_T_CS"/>
</dbReference>
<dbReference type="GO" id="GO:0016740">
    <property type="term" value="F:transferase activity"/>
    <property type="evidence" value="ECO:0007669"/>
    <property type="project" value="UniProtKB-KW"/>
</dbReference>
<dbReference type="PANTHER" id="PTHR22602">
    <property type="entry name" value="TRANSFERASE CAF17, MITOCHONDRIAL-RELATED"/>
    <property type="match status" value="1"/>
</dbReference>
<keyword evidence="10" id="KW-1185">Reference proteome</keyword>
<dbReference type="KEGG" id="pbi:103056127"/>
<name>A0A9F2WLZ3_PYTBI</name>
<dbReference type="OMA" id="MDRLHGV"/>
<dbReference type="PANTHER" id="PTHR22602:SF0">
    <property type="entry name" value="TRANSFERASE CAF17, MITOCHONDRIAL-RELATED"/>
    <property type="match status" value="1"/>
</dbReference>
<evidence type="ECO:0000256" key="8">
    <source>
        <dbReference type="SAM" id="MobiDB-lite"/>
    </source>
</evidence>
<evidence type="ECO:0000313" key="11">
    <source>
        <dbReference type="RefSeq" id="XP_007444741.2"/>
    </source>
</evidence>
<dbReference type="InterPro" id="IPR045179">
    <property type="entry name" value="YgfZ/GcvT"/>
</dbReference>
<dbReference type="InterPro" id="IPR027266">
    <property type="entry name" value="TrmE/GcvT-like"/>
</dbReference>
<feature type="compositionally biased region" description="Polar residues" evidence="8">
    <location>
        <begin position="15"/>
        <end position="24"/>
    </location>
</feature>
<dbReference type="AlphaFoldDB" id="A0A9F2WLZ3"/>
<dbReference type="GeneID" id="103056127"/>
<sequence>MRSQLRSLAPPLRSSKAQSQGRAKGQSQDGLCACALDRAYPRPLSTLGHTQDGGAEVLSSLFGALHQAAMLVRASAALRRGLPRNLHFGGGGGDKRATGDCFPLSHRALLRLQGPETLPFLQGLLTNDLTRLAEVGGAAPRALYAHALSVQGRCLYDVIVYRVHENRQEECHVLLECDATLLDSFQKHLKLYKIRRKLNIAPCPDLCLWAIIPKEPSKDVPAQNAGKAVVLTPDPRVNIMGWRLITGKDTDPLEIIPGSQIGDPKDYHRHRYRQGIPEGVKDLPSGTALPLESNLVYLNGVSFTKGCYIGQELTARTHHMGVIRKRLLPIQLSPPVPFETLAEGTEIVTQLGKSAGKFRAGEDEFGIALLRLATVKEPLRLKLASDSQVTVTASVPKWWPQPANK</sequence>
<keyword evidence="3" id="KW-0496">Mitochondrion</keyword>
<evidence type="ECO:0000256" key="2">
    <source>
        <dbReference type="ARBA" id="ARBA00022946"/>
    </source>
</evidence>
<dbReference type="SUPFAM" id="SSF103025">
    <property type="entry name" value="Folate-binding domain"/>
    <property type="match status" value="1"/>
</dbReference>
<keyword evidence="11" id="KW-0808">Transferase</keyword>
<dbReference type="GO" id="GO:0005759">
    <property type="term" value="C:mitochondrial matrix"/>
    <property type="evidence" value="ECO:0007669"/>
    <property type="project" value="TreeGrafter"/>
</dbReference>
<dbReference type="Gene3D" id="3.30.1360.120">
    <property type="entry name" value="Probable tRNA modification gtpase trme, domain 1"/>
    <property type="match status" value="2"/>
</dbReference>
<keyword evidence="4" id="KW-0350">Heme biosynthesis</keyword>
<dbReference type="RefSeq" id="XP_007444741.2">
    <property type="nucleotide sequence ID" value="XM_007444679.3"/>
</dbReference>
<protein>
    <recommendedName>
        <fullName evidence="7">Iron-sulfur cluster assembly factor IBA57, mitochondrial</fullName>
    </recommendedName>
    <alternativeName>
        <fullName evidence="5">Iron-sulfur cluster assembly factor homolog</fullName>
    </alternativeName>
</protein>
<proteinExistence type="inferred from homology"/>
<evidence type="ECO:0000256" key="6">
    <source>
        <dbReference type="ARBA" id="ARBA00093447"/>
    </source>
</evidence>
<organism evidence="10 11">
    <name type="scientific">Python bivittatus</name>
    <name type="common">Burmese python</name>
    <name type="synonym">Python molurus bivittatus</name>
    <dbReference type="NCBI Taxonomy" id="176946"/>
    <lineage>
        <taxon>Eukaryota</taxon>
        <taxon>Metazoa</taxon>
        <taxon>Chordata</taxon>
        <taxon>Craniata</taxon>
        <taxon>Vertebrata</taxon>
        <taxon>Euteleostomi</taxon>
        <taxon>Lepidosauria</taxon>
        <taxon>Squamata</taxon>
        <taxon>Bifurcata</taxon>
        <taxon>Unidentata</taxon>
        <taxon>Episquamata</taxon>
        <taxon>Toxicofera</taxon>
        <taxon>Serpentes</taxon>
        <taxon>Henophidia</taxon>
        <taxon>Pythonidae</taxon>
        <taxon>Python</taxon>
    </lineage>
</organism>
<reference evidence="11" key="1">
    <citation type="submission" date="2025-08" db="UniProtKB">
        <authorList>
            <consortium name="RefSeq"/>
        </authorList>
    </citation>
    <scope>IDENTIFICATION</scope>
    <source>
        <tissue evidence="11">Liver</tissue>
    </source>
</reference>
<dbReference type="Pfam" id="PF25455">
    <property type="entry name" value="Beta-barrel_CAF17_C"/>
    <property type="match status" value="1"/>
</dbReference>
<accession>A0A9F2WLZ3</accession>
<dbReference type="FunFam" id="3.30.1360.120:FF:000015">
    <property type="entry name" value="IBA57, iron-sulfur cluster assembly"/>
    <property type="match status" value="1"/>
</dbReference>
<evidence type="ECO:0000256" key="5">
    <source>
        <dbReference type="ARBA" id="ARBA00075513"/>
    </source>
</evidence>
<dbReference type="GO" id="GO:0016226">
    <property type="term" value="P:iron-sulfur cluster assembly"/>
    <property type="evidence" value="ECO:0007669"/>
    <property type="project" value="TreeGrafter"/>
</dbReference>
<evidence type="ECO:0000256" key="4">
    <source>
        <dbReference type="ARBA" id="ARBA00023133"/>
    </source>
</evidence>
<gene>
    <name evidence="11" type="primary">IBA57</name>
</gene>
<comment type="similarity">
    <text evidence="6">Belongs to the GcvT family. CAF17/IBA57 subfamily.</text>
</comment>
<evidence type="ECO:0000313" key="10">
    <source>
        <dbReference type="Proteomes" id="UP000695026"/>
    </source>
</evidence>
<comment type="subcellular location">
    <subcellularLocation>
        <location evidence="1">Mitochondrion</location>
    </subcellularLocation>
</comment>